<dbReference type="PANTHER" id="PTHR34978:SF3">
    <property type="entry name" value="SLR0241 PROTEIN"/>
    <property type="match status" value="1"/>
</dbReference>
<comment type="caution">
    <text evidence="9">The sequence shown here is derived from an EMBL/GenBank/DDBJ whole genome shotgun (WGS) entry which is preliminary data.</text>
</comment>
<feature type="domain" description="Peptidase M48" evidence="8">
    <location>
        <begin position="129"/>
        <end position="204"/>
    </location>
</feature>
<proteinExistence type="inferred from homology"/>
<dbReference type="GO" id="GO:0006508">
    <property type="term" value="P:proteolysis"/>
    <property type="evidence" value="ECO:0007669"/>
    <property type="project" value="UniProtKB-KW"/>
</dbReference>
<keyword evidence="7" id="KW-0472">Membrane</keyword>
<keyword evidence="7" id="KW-1133">Transmembrane helix</keyword>
<evidence type="ECO:0000256" key="1">
    <source>
        <dbReference type="ARBA" id="ARBA00022670"/>
    </source>
</evidence>
<dbReference type="AlphaFoldDB" id="A0A9W6VHK3"/>
<organism evidence="9 10">
    <name type="scientific">Amycolatopsis taiwanensis</name>
    <dbReference type="NCBI Taxonomy" id="342230"/>
    <lineage>
        <taxon>Bacteria</taxon>
        <taxon>Bacillati</taxon>
        <taxon>Actinomycetota</taxon>
        <taxon>Actinomycetes</taxon>
        <taxon>Pseudonocardiales</taxon>
        <taxon>Pseudonocardiaceae</taxon>
        <taxon>Amycolatopsis</taxon>
    </lineage>
</organism>
<keyword evidence="5 6" id="KW-0482">Metalloprotease</keyword>
<reference evidence="9" key="1">
    <citation type="submission" date="2023-03" db="EMBL/GenBank/DDBJ databases">
        <title>Amycolatopsis taiwanensis NBRC 103393.</title>
        <authorList>
            <person name="Ichikawa N."/>
            <person name="Sato H."/>
            <person name="Tonouchi N."/>
        </authorList>
    </citation>
    <scope>NUCLEOTIDE SEQUENCE</scope>
    <source>
        <strain evidence="9">NBRC 103393</strain>
    </source>
</reference>
<feature type="transmembrane region" description="Helical" evidence="7">
    <location>
        <begin position="93"/>
        <end position="114"/>
    </location>
</feature>
<feature type="transmembrane region" description="Helical" evidence="7">
    <location>
        <begin position="6"/>
        <end position="25"/>
    </location>
</feature>
<evidence type="ECO:0000313" key="9">
    <source>
        <dbReference type="EMBL" id="GLY68795.1"/>
    </source>
</evidence>
<evidence type="ECO:0000256" key="7">
    <source>
        <dbReference type="SAM" id="Phobius"/>
    </source>
</evidence>
<dbReference type="InterPro" id="IPR052173">
    <property type="entry name" value="Beta-lactam_resp_regulator"/>
</dbReference>
<evidence type="ECO:0000256" key="2">
    <source>
        <dbReference type="ARBA" id="ARBA00022723"/>
    </source>
</evidence>
<feature type="transmembrane region" description="Helical" evidence="7">
    <location>
        <begin position="291"/>
        <end position="317"/>
    </location>
</feature>
<dbReference type="Gene3D" id="3.30.2010.10">
    <property type="entry name" value="Metalloproteases ('zincins'), catalytic domain"/>
    <property type="match status" value="1"/>
</dbReference>
<comment type="similarity">
    <text evidence="6">Belongs to the peptidase M48 family.</text>
</comment>
<keyword evidence="2" id="KW-0479">Metal-binding</keyword>
<evidence type="ECO:0000256" key="5">
    <source>
        <dbReference type="ARBA" id="ARBA00023049"/>
    </source>
</evidence>
<keyword evidence="10" id="KW-1185">Reference proteome</keyword>
<keyword evidence="1 6" id="KW-0645">Protease</keyword>
<dbReference type="GO" id="GO:0046872">
    <property type="term" value="F:metal ion binding"/>
    <property type="evidence" value="ECO:0007669"/>
    <property type="project" value="UniProtKB-KW"/>
</dbReference>
<feature type="transmembrane region" description="Helical" evidence="7">
    <location>
        <begin position="37"/>
        <end position="59"/>
    </location>
</feature>
<evidence type="ECO:0000259" key="8">
    <source>
        <dbReference type="Pfam" id="PF01435"/>
    </source>
</evidence>
<dbReference type="GO" id="GO:0004222">
    <property type="term" value="F:metalloendopeptidase activity"/>
    <property type="evidence" value="ECO:0007669"/>
    <property type="project" value="InterPro"/>
</dbReference>
<name>A0A9W6VHK3_9PSEU</name>
<protein>
    <submittedName>
        <fullName evidence="9">Peptidase M48</fullName>
    </submittedName>
</protein>
<evidence type="ECO:0000256" key="6">
    <source>
        <dbReference type="RuleBase" id="RU003983"/>
    </source>
</evidence>
<dbReference type="Proteomes" id="UP001165136">
    <property type="component" value="Unassembled WGS sequence"/>
</dbReference>
<dbReference type="EMBL" id="BSTI01000013">
    <property type="protein sequence ID" value="GLY68795.1"/>
    <property type="molecule type" value="Genomic_DNA"/>
</dbReference>
<evidence type="ECO:0000313" key="10">
    <source>
        <dbReference type="Proteomes" id="UP001165136"/>
    </source>
</evidence>
<comment type="cofactor">
    <cofactor evidence="6">
        <name>Zn(2+)</name>
        <dbReference type="ChEBI" id="CHEBI:29105"/>
    </cofactor>
    <text evidence="6">Binds 1 zinc ion per subunit.</text>
</comment>
<dbReference type="InterPro" id="IPR001915">
    <property type="entry name" value="Peptidase_M48"/>
</dbReference>
<accession>A0A9W6VHK3</accession>
<keyword evidence="3 6" id="KW-0378">Hydrolase</keyword>
<dbReference type="PANTHER" id="PTHR34978">
    <property type="entry name" value="POSSIBLE SENSOR-TRANSDUCER PROTEIN BLAR"/>
    <property type="match status" value="1"/>
</dbReference>
<keyword evidence="4 6" id="KW-0862">Zinc</keyword>
<dbReference type="CDD" id="cd07326">
    <property type="entry name" value="M56_BlaR1_MecR1_like"/>
    <property type="match status" value="1"/>
</dbReference>
<dbReference type="RefSeq" id="WP_027941679.1">
    <property type="nucleotide sequence ID" value="NZ_BSTI01000013.1"/>
</dbReference>
<gene>
    <name evidence="9" type="ORF">Atai01_54140</name>
</gene>
<evidence type="ECO:0000256" key="4">
    <source>
        <dbReference type="ARBA" id="ARBA00022833"/>
    </source>
</evidence>
<dbReference type="Pfam" id="PF01435">
    <property type="entry name" value="Peptidase_M48"/>
    <property type="match status" value="1"/>
</dbReference>
<evidence type="ECO:0000256" key="3">
    <source>
        <dbReference type="ARBA" id="ARBA00022801"/>
    </source>
</evidence>
<keyword evidence="7" id="KW-0812">Transmembrane</keyword>
<sequence>MIAALSLLAGAVAAGWLVPGGLRALDRGRRDPAMLIVCWLLSMLGVALTAVAAVILLLLPTQGSLGGLLATAHTCWRAIQHGSPPAVEQVGGLLGVLVLLVLAARLVIAGIVGIRQRARMRREQLATLRIAGRSDGGMPATLWLAHDRPLAFSLGGRRGVIVATEGLHRHLPGDAVAAVLAHERAHLKGKHHQLIALAECLRLALPFLPLFRQATAALRELVELAADVAATRECGARAVRSALLGVSGCGAPAAALAMARDAVDLRLARLERGVLPPAGLRRAAICGAAGMTAAALPFVASAALALSIVIVACPFVGS</sequence>